<dbReference type="Pfam" id="PF08786">
    <property type="entry name" value="DcrB"/>
    <property type="match status" value="1"/>
</dbReference>
<protein>
    <recommendedName>
        <fullName evidence="2">PsbP C-terminal domain-containing protein</fullName>
    </recommendedName>
</protein>
<reference evidence="1" key="1">
    <citation type="submission" date="2024-07" db="EMBL/GenBank/DDBJ databases">
        <title>Complete genome sequence of Verrucomicrobiaceae bacterium NT6N.</title>
        <authorList>
            <person name="Huang C."/>
            <person name="Takami H."/>
            <person name="Hamasaki K."/>
        </authorList>
    </citation>
    <scope>NUCLEOTIDE SEQUENCE</scope>
    <source>
        <strain evidence="1">NT6N</strain>
    </source>
</reference>
<dbReference type="Gene3D" id="3.40.1000.10">
    <property type="entry name" value="Mog1/PsbP, alpha/beta/alpha sandwich"/>
    <property type="match status" value="1"/>
</dbReference>
<organism evidence="1">
    <name type="scientific">Oceaniferula spumae</name>
    <dbReference type="NCBI Taxonomy" id="2979115"/>
    <lineage>
        <taxon>Bacteria</taxon>
        <taxon>Pseudomonadati</taxon>
        <taxon>Verrucomicrobiota</taxon>
        <taxon>Verrucomicrobiia</taxon>
        <taxon>Verrucomicrobiales</taxon>
        <taxon>Verrucomicrobiaceae</taxon>
        <taxon>Oceaniferula</taxon>
    </lineage>
</organism>
<dbReference type="KEGG" id="osu:NT6N_14530"/>
<accession>A0AAT9FKF4</accession>
<gene>
    <name evidence="1" type="ORF">NT6N_14530</name>
</gene>
<name>A0AAT9FKF4_9BACT</name>
<proteinExistence type="predicted"/>
<sequence>MMKYAAILILVFTLPVMAGKVTFDEKYSVVFPDGWKKPDQARKDALVYQETEKGDASFAVAKLALPENAKADLKGTLNSMIEGFKKSMKVVGDPAMKEGAIDGKKAQFASVIVEADGQKMGFYLVAIDAKDRVFILQATLPAGASDKSREDCMKLIQSFKEE</sequence>
<evidence type="ECO:0000313" key="1">
    <source>
        <dbReference type="EMBL" id="BDS06413.1"/>
    </source>
</evidence>
<evidence type="ECO:0008006" key="2">
    <source>
        <dbReference type="Google" id="ProtNLM"/>
    </source>
</evidence>
<dbReference type="InterPro" id="IPR014894">
    <property type="entry name" value="DcrB/EagT6"/>
</dbReference>
<dbReference type="AlphaFoldDB" id="A0AAT9FKF4"/>
<dbReference type="EMBL" id="AP026866">
    <property type="protein sequence ID" value="BDS06413.1"/>
    <property type="molecule type" value="Genomic_DNA"/>
</dbReference>